<feature type="coiled-coil region" evidence="4">
    <location>
        <begin position="195"/>
        <end position="321"/>
    </location>
</feature>
<organism evidence="6 7">
    <name type="scientific">Clostridium chromiireducens</name>
    <dbReference type="NCBI Taxonomy" id="225345"/>
    <lineage>
        <taxon>Bacteria</taxon>
        <taxon>Bacillati</taxon>
        <taxon>Bacillota</taxon>
        <taxon>Clostridia</taxon>
        <taxon>Eubacteriales</taxon>
        <taxon>Clostridiaceae</taxon>
        <taxon>Clostridium</taxon>
    </lineage>
</organism>
<comment type="subunit">
    <text evidence="2">Heterodimer of SbcC and SbcD.</text>
</comment>
<keyword evidence="4" id="KW-0175">Coiled coil</keyword>
<feature type="domain" description="Rad50/SbcC-type AAA" evidence="5">
    <location>
        <begin position="21"/>
        <end position="256"/>
    </location>
</feature>
<gene>
    <name evidence="6" type="ORF">GKZ28_24980</name>
</gene>
<name>A0A964RSD5_9CLOT</name>
<comment type="similarity">
    <text evidence="1">Belongs to the SMC family. SbcC subfamily.</text>
</comment>
<evidence type="ECO:0000256" key="3">
    <source>
        <dbReference type="ARBA" id="ARBA00013368"/>
    </source>
</evidence>
<dbReference type="PANTHER" id="PTHR32114">
    <property type="entry name" value="ABC TRANSPORTER ABCH.3"/>
    <property type="match status" value="1"/>
</dbReference>
<proteinExistence type="inferred from homology"/>
<feature type="coiled-coil region" evidence="4">
    <location>
        <begin position="446"/>
        <end position="484"/>
    </location>
</feature>
<dbReference type="PANTHER" id="PTHR32114:SF2">
    <property type="entry name" value="ABC TRANSPORTER ABCH.3"/>
    <property type="match status" value="1"/>
</dbReference>
<dbReference type="GO" id="GO:0006302">
    <property type="term" value="P:double-strand break repair"/>
    <property type="evidence" value="ECO:0007669"/>
    <property type="project" value="InterPro"/>
</dbReference>
<keyword evidence="6" id="KW-0540">Nuclease</keyword>
<comment type="caution">
    <text evidence="6">The sequence shown here is derived from an EMBL/GenBank/DDBJ whole genome shotgun (WGS) entry which is preliminary data.</text>
</comment>
<dbReference type="EMBL" id="WSRQ01000079">
    <property type="protein sequence ID" value="MVX66916.1"/>
    <property type="molecule type" value="Genomic_DNA"/>
</dbReference>
<sequence length="656" mass="76531">MSGKSPKLIINKLILVGRDKNYTVNFDVGLNIIHGDSDTGKSSILNLIDYLLGSKKVYMYDEIEKHGKYALLEVSLNGKTYTIKRDIFNTKENIEVYSSDIESMNEVFPLEYGFDYSKEGQAGYFSDFLLSSLNIPMIKVKESPSKEDSEMVRLGFRSIFKYCYFDQDEVGSRDILDRKNYSLVAKNKETFKFIHNVLDTQITEIQKEIGEKEREKKELASRYGTISYFLLETKLSTEESLYDEKENLKEKIGSLEFEKNNLTNKMRADDNEVEALRKLVLMMEKRINNLYKQKSIKENQLEQNLRLKKEYQNDINKLQTSIKVKNSLSLQHTQKVACPLCDSIMESVDIKKHFVEYNEEILKKEISSIKNRFKGLGVIIEQLRDELFLIDKNLLDEKINLSKARENLDISAEKFISPYVSQRDMLISELYTIKEKLEKIEYFLKIRKQLNEMKEKEEILVKQIDELKTKLNTLTENAPSIEEILNEIGSYLKEFLEYIPIKNAYGIRVSEKTYLPIVRERDYTELTSGGLRTLASIGYITSLLKNSLLKETNYPSLIMLDTVGKYLGKTKKKSEDEDGRKENKKEGLEDPKKYFNIYKYLENMSSNFIKKGNEHQIILVDNDFPEDLEVDYDQYVVKKFSVEEKEGYEVGFINNA</sequence>
<evidence type="ECO:0000259" key="5">
    <source>
        <dbReference type="Pfam" id="PF13476"/>
    </source>
</evidence>
<reference evidence="6" key="1">
    <citation type="submission" date="2019-12" db="EMBL/GenBank/DDBJ databases">
        <title>Microbes associate with the intestines of laboratory mice.</title>
        <authorList>
            <person name="Navarre W."/>
            <person name="Wong E."/>
        </authorList>
    </citation>
    <scope>NUCLEOTIDE SEQUENCE</scope>
    <source>
        <strain evidence="6">NM79_F5</strain>
    </source>
</reference>
<dbReference type="InterPro" id="IPR027417">
    <property type="entry name" value="P-loop_NTPase"/>
</dbReference>
<evidence type="ECO:0000313" key="7">
    <source>
        <dbReference type="Proteomes" id="UP000656077"/>
    </source>
</evidence>
<protein>
    <recommendedName>
        <fullName evidence="3">Nuclease SbcCD subunit C</fullName>
    </recommendedName>
</protein>
<dbReference type="GO" id="GO:0016887">
    <property type="term" value="F:ATP hydrolysis activity"/>
    <property type="evidence" value="ECO:0007669"/>
    <property type="project" value="InterPro"/>
</dbReference>
<dbReference type="Proteomes" id="UP000656077">
    <property type="component" value="Unassembled WGS sequence"/>
</dbReference>
<accession>A0A964RSD5</accession>
<dbReference type="Pfam" id="PF13476">
    <property type="entry name" value="AAA_23"/>
    <property type="match status" value="1"/>
</dbReference>
<dbReference type="GO" id="GO:0004527">
    <property type="term" value="F:exonuclease activity"/>
    <property type="evidence" value="ECO:0007669"/>
    <property type="project" value="UniProtKB-KW"/>
</dbReference>
<evidence type="ECO:0000256" key="2">
    <source>
        <dbReference type="ARBA" id="ARBA00011322"/>
    </source>
</evidence>
<evidence type="ECO:0000313" key="6">
    <source>
        <dbReference type="EMBL" id="MVX66916.1"/>
    </source>
</evidence>
<keyword evidence="6" id="KW-0378">Hydrolase</keyword>
<dbReference type="RefSeq" id="WP_160361390.1">
    <property type="nucleotide sequence ID" value="NZ_WSRQ01000079.1"/>
</dbReference>
<dbReference type="AlphaFoldDB" id="A0A964RSD5"/>
<dbReference type="SUPFAM" id="SSF52540">
    <property type="entry name" value="P-loop containing nucleoside triphosphate hydrolases"/>
    <property type="match status" value="1"/>
</dbReference>
<evidence type="ECO:0000256" key="4">
    <source>
        <dbReference type="SAM" id="Coils"/>
    </source>
</evidence>
<keyword evidence="6" id="KW-0269">Exonuclease</keyword>
<evidence type="ECO:0000256" key="1">
    <source>
        <dbReference type="ARBA" id="ARBA00006930"/>
    </source>
</evidence>
<dbReference type="Gene3D" id="3.40.50.300">
    <property type="entry name" value="P-loop containing nucleotide triphosphate hydrolases"/>
    <property type="match status" value="1"/>
</dbReference>
<dbReference type="InterPro" id="IPR038729">
    <property type="entry name" value="Rad50/SbcC_AAA"/>
</dbReference>